<protein>
    <recommendedName>
        <fullName evidence="3">DUF3789 domain-containing protein</fullName>
    </recommendedName>
</protein>
<gene>
    <name evidence="1" type="ORF">UC3_01043</name>
</gene>
<sequence length="39" mass="4248">MRIMKDILLVIGSSIIGATIMCLRNAGFVTDRVIGKKGR</sequence>
<proteinExistence type="predicted"/>
<dbReference type="InterPro" id="IPR024522">
    <property type="entry name" value="DUF3789"/>
</dbReference>
<organism evidence="1 2">
    <name type="scientific">Enterococcus phoeniculicola ATCC BAA-412</name>
    <dbReference type="NCBI Taxonomy" id="1158610"/>
    <lineage>
        <taxon>Bacteria</taxon>
        <taxon>Bacillati</taxon>
        <taxon>Bacillota</taxon>
        <taxon>Bacilli</taxon>
        <taxon>Lactobacillales</taxon>
        <taxon>Enterococcaceae</taxon>
        <taxon>Enterococcus</taxon>
    </lineage>
</organism>
<dbReference type="EMBL" id="AJAT01000011">
    <property type="protein sequence ID" value="EOL46237.1"/>
    <property type="molecule type" value="Genomic_DNA"/>
</dbReference>
<accession>R3WFJ2</accession>
<dbReference type="HOGENOM" id="CLU_211205_0_0_9"/>
<reference evidence="1 2" key="1">
    <citation type="submission" date="2013-02" db="EMBL/GenBank/DDBJ databases">
        <title>The Genome Sequence of Enterococcus phoeniculicola BAA-412.</title>
        <authorList>
            <consortium name="The Broad Institute Genome Sequencing Platform"/>
            <consortium name="The Broad Institute Genome Sequencing Center for Infectious Disease"/>
            <person name="Earl A.M."/>
            <person name="Gilmore M.S."/>
            <person name="Lebreton F."/>
            <person name="Walker B."/>
            <person name="Young S.K."/>
            <person name="Zeng Q."/>
            <person name="Gargeya S."/>
            <person name="Fitzgerald M."/>
            <person name="Haas B."/>
            <person name="Abouelleil A."/>
            <person name="Alvarado L."/>
            <person name="Arachchi H.M."/>
            <person name="Berlin A.M."/>
            <person name="Chapman S.B."/>
            <person name="Dewar J."/>
            <person name="Goldberg J."/>
            <person name="Griggs A."/>
            <person name="Gujja S."/>
            <person name="Hansen M."/>
            <person name="Howarth C."/>
            <person name="Imamovic A."/>
            <person name="Larimer J."/>
            <person name="McCowan C."/>
            <person name="Murphy C."/>
            <person name="Neiman D."/>
            <person name="Pearson M."/>
            <person name="Priest M."/>
            <person name="Roberts A."/>
            <person name="Saif S."/>
            <person name="Shea T."/>
            <person name="Sisk P."/>
            <person name="Sykes S."/>
            <person name="Wortman J."/>
            <person name="Nusbaum C."/>
            <person name="Birren B."/>
        </authorList>
    </citation>
    <scope>NUCLEOTIDE SEQUENCE [LARGE SCALE GENOMIC DNA]</scope>
    <source>
        <strain evidence="1 2">ATCC BAA-412</strain>
    </source>
</reference>
<evidence type="ECO:0000313" key="2">
    <source>
        <dbReference type="Proteomes" id="UP000013785"/>
    </source>
</evidence>
<dbReference type="Proteomes" id="UP000013785">
    <property type="component" value="Unassembled WGS sequence"/>
</dbReference>
<evidence type="ECO:0008006" key="3">
    <source>
        <dbReference type="Google" id="ProtNLM"/>
    </source>
</evidence>
<dbReference type="Pfam" id="PF12664">
    <property type="entry name" value="DUF3789"/>
    <property type="match status" value="1"/>
</dbReference>
<name>R3WFJ2_9ENTE</name>
<keyword evidence="2" id="KW-1185">Reference proteome</keyword>
<dbReference type="AlphaFoldDB" id="R3WFJ2"/>
<evidence type="ECO:0000313" key="1">
    <source>
        <dbReference type="EMBL" id="EOL46237.1"/>
    </source>
</evidence>
<comment type="caution">
    <text evidence="1">The sequence shown here is derived from an EMBL/GenBank/DDBJ whole genome shotgun (WGS) entry which is preliminary data.</text>
</comment>